<dbReference type="EMBL" id="VSRR010002463">
    <property type="protein sequence ID" value="MPC31573.1"/>
    <property type="molecule type" value="Genomic_DNA"/>
</dbReference>
<keyword evidence="3" id="KW-1185">Reference proteome</keyword>
<dbReference type="Proteomes" id="UP000324222">
    <property type="component" value="Unassembled WGS sequence"/>
</dbReference>
<sequence length="100" mass="11741">MEQNSAESKHTPSCENQQYIETPVGLRKLSDDTMDKDFSGFRDIHGNMRRLINIERELRYMKVVMSSLMDKQDRLITDLKSRSAEYEKVSAINQELKEEI</sequence>
<accession>A0A5B7EF08</accession>
<evidence type="ECO:0000256" key="1">
    <source>
        <dbReference type="SAM" id="MobiDB-lite"/>
    </source>
</evidence>
<name>A0A5B7EF08_PORTR</name>
<dbReference type="AlphaFoldDB" id="A0A5B7EF08"/>
<evidence type="ECO:0000313" key="2">
    <source>
        <dbReference type="EMBL" id="MPC31573.1"/>
    </source>
</evidence>
<feature type="region of interest" description="Disordered" evidence="1">
    <location>
        <begin position="1"/>
        <end position="20"/>
    </location>
</feature>
<protein>
    <submittedName>
        <fullName evidence="2">Uncharacterized protein</fullName>
    </submittedName>
</protein>
<reference evidence="2 3" key="1">
    <citation type="submission" date="2019-05" db="EMBL/GenBank/DDBJ databases">
        <title>Another draft genome of Portunus trituberculatus and its Hox gene families provides insights of decapod evolution.</title>
        <authorList>
            <person name="Jeong J.-H."/>
            <person name="Song I."/>
            <person name="Kim S."/>
            <person name="Choi T."/>
            <person name="Kim D."/>
            <person name="Ryu S."/>
            <person name="Kim W."/>
        </authorList>
    </citation>
    <scope>NUCLEOTIDE SEQUENCE [LARGE SCALE GENOMIC DNA]</scope>
    <source>
        <tissue evidence="2">Muscle</tissue>
    </source>
</reference>
<proteinExistence type="predicted"/>
<gene>
    <name evidence="2" type="ORF">E2C01_024868</name>
</gene>
<evidence type="ECO:0000313" key="3">
    <source>
        <dbReference type="Proteomes" id="UP000324222"/>
    </source>
</evidence>
<organism evidence="2 3">
    <name type="scientific">Portunus trituberculatus</name>
    <name type="common">Swimming crab</name>
    <name type="synonym">Neptunus trituberculatus</name>
    <dbReference type="NCBI Taxonomy" id="210409"/>
    <lineage>
        <taxon>Eukaryota</taxon>
        <taxon>Metazoa</taxon>
        <taxon>Ecdysozoa</taxon>
        <taxon>Arthropoda</taxon>
        <taxon>Crustacea</taxon>
        <taxon>Multicrustacea</taxon>
        <taxon>Malacostraca</taxon>
        <taxon>Eumalacostraca</taxon>
        <taxon>Eucarida</taxon>
        <taxon>Decapoda</taxon>
        <taxon>Pleocyemata</taxon>
        <taxon>Brachyura</taxon>
        <taxon>Eubrachyura</taxon>
        <taxon>Portunoidea</taxon>
        <taxon>Portunidae</taxon>
        <taxon>Portuninae</taxon>
        <taxon>Portunus</taxon>
    </lineage>
</organism>
<comment type="caution">
    <text evidence="2">The sequence shown here is derived from an EMBL/GenBank/DDBJ whole genome shotgun (WGS) entry which is preliminary data.</text>
</comment>